<dbReference type="InterPro" id="IPR002641">
    <property type="entry name" value="PNPLA_dom"/>
</dbReference>
<dbReference type="SUPFAM" id="SSF52151">
    <property type="entry name" value="FabD/lysophospholipase-like"/>
    <property type="match status" value="1"/>
</dbReference>
<evidence type="ECO:0000313" key="10">
    <source>
        <dbReference type="Proteomes" id="UP000785200"/>
    </source>
</evidence>
<keyword evidence="7" id="KW-1133">Transmembrane helix</keyword>
<evidence type="ECO:0000256" key="2">
    <source>
        <dbReference type="ARBA" id="ARBA00022801"/>
    </source>
</evidence>
<name>A0A9P6VL23_9HELO</name>
<evidence type="ECO:0000256" key="7">
    <source>
        <dbReference type="SAM" id="Phobius"/>
    </source>
</evidence>
<evidence type="ECO:0000256" key="5">
    <source>
        <dbReference type="PROSITE-ProRule" id="PRU01161"/>
    </source>
</evidence>
<sequence length="582" mass="65198">MAGVLTALWTVWRVILDVGLFWHIRFLRWLTRKKPAEVWYDILRDSRTYEEWEEAAFQLDVLLGNDLWRQNPTSKYYDYRLIHERLQSIIVAREEGDILQLVNLLRSGLVRNLGNISAPRLFNRAFAGTKLLIEDYITQVAQAIADVTKLPTSPGGDGNGVVPGFSSQAKLDLLHDTRQAFGRSTLVLQGGAIFGLCHLGVVKALFARGLLPRIITGTATGALIAALVGIHTEDELPRFLSGESIDLSAFAGETKSSVVENGHAKSLSYTTWWRTLRRRVKRFFREGYFLDVTVLEECVRANVGDLTFEEAYNRTKRVLNITVATTGRSGVPNLLNYLTAPNVLIWSAAVASNASSPSLYGRSITLKCKDTSGAIVPWSAASETTFRPWTHASYNDRESPLSRIAELFNVNHFIVSQARPYLVPFLQSDMHGPSPIYTRGGRTSLTGGILRLITMEIHHRLQQLDSLQLLPLSIRRFLVDEHVPAASVTLVPDISASDFVRLLETPNQDSLDYWILRGEKSVWPAVGALKVRCAVESELDRGYQFVRRRKAGGLRRRGSAVDNANEKERKERERANSAGAKW</sequence>
<keyword evidence="7" id="KW-0812">Transmembrane</keyword>
<keyword evidence="10" id="KW-1185">Reference proteome</keyword>
<dbReference type="GO" id="GO:0016042">
    <property type="term" value="P:lipid catabolic process"/>
    <property type="evidence" value="ECO:0007669"/>
    <property type="project" value="UniProtKB-KW"/>
</dbReference>
<feature type="transmembrane region" description="Helical" evidence="7">
    <location>
        <begin position="212"/>
        <end position="230"/>
    </location>
</feature>
<evidence type="ECO:0000256" key="3">
    <source>
        <dbReference type="ARBA" id="ARBA00022963"/>
    </source>
</evidence>
<keyword evidence="4" id="KW-0443">Lipid metabolism</keyword>
<dbReference type="PROSITE" id="PS51635">
    <property type="entry name" value="PNPLA"/>
    <property type="match status" value="1"/>
</dbReference>
<feature type="transmembrane region" description="Helical" evidence="7">
    <location>
        <begin position="186"/>
        <end position="206"/>
    </location>
</feature>
<comment type="caution">
    <text evidence="9">The sequence shown here is derived from an EMBL/GenBank/DDBJ whole genome shotgun (WGS) entry which is preliminary data.</text>
</comment>
<dbReference type="PANTHER" id="PTHR14226">
    <property type="entry name" value="NEUROPATHY TARGET ESTERASE/SWISS CHEESE D.MELANOGASTER"/>
    <property type="match status" value="1"/>
</dbReference>
<evidence type="ECO:0000256" key="6">
    <source>
        <dbReference type="SAM" id="MobiDB-lite"/>
    </source>
</evidence>
<feature type="domain" description="PNPLA" evidence="8">
    <location>
        <begin position="186"/>
        <end position="382"/>
    </location>
</feature>
<feature type="region of interest" description="Disordered" evidence="6">
    <location>
        <begin position="556"/>
        <end position="582"/>
    </location>
</feature>
<dbReference type="AlphaFoldDB" id="A0A9P6VL23"/>
<dbReference type="GO" id="GO:0004806">
    <property type="term" value="F:triacylglycerol lipase activity"/>
    <property type="evidence" value="ECO:0007669"/>
    <property type="project" value="InterPro"/>
</dbReference>
<evidence type="ECO:0000259" key="8">
    <source>
        <dbReference type="PROSITE" id="PS51635"/>
    </source>
</evidence>
<feature type="compositionally biased region" description="Basic and acidic residues" evidence="6">
    <location>
        <begin position="564"/>
        <end position="575"/>
    </location>
</feature>
<evidence type="ECO:0000313" key="9">
    <source>
        <dbReference type="EMBL" id="KAG0649970.1"/>
    </source>
</evidence>
<dbReference type="Proteomes" id="UP000785200">
    <property type="component" value="Unassembled WGS sequence"/>
</dbReference>
<protein>
    <submittedName>
        <fullName evidence="9">Triacylglycerol lipase</fullName>
    </submittedName>
</protein>
<dbReference type="Pfam" id="PF01734">
    <property type="entry name" value="Patatin"/>
    <property type="match status" value="1"/>
</dbReference>
<keyword evidence="2" id="KW-0378">Hydrolase</keyword>
<evidence type="ECO:0000256" key="4">
    <source>
        <dbReference type="ARBA" id="ARBA00023098"/>
    </source>
</evidence>
<gene>
    <name evidence="9" type="ORF">D0Z07_3779</name>
</gene>
<dbReference type="OrthoDB" id="10049244at2759"/>
<dbReference type="InterPro" id="IPR021771">
    <property type="entry name" value="Triacylglycerol_lipase_N"/>
</dbReference>
<proteinExistence type="predicted"/>
<evidence type="ECO:0000256" key="1">
    <source>
        <dbReference type="ARBA" id="ARBA00002682"/>
    </source>
</evidence>
<reference evidence="9" key="1">
    <citation type="submission" date="2019-07" db="EMBL/GenBank/DDBJ databases">
        <title>Hyphodiscus hymeniophilus genome sequencing and assembly.</title>
        <authorList>
            <person name="Kramer G."/>
            <person name="Nodwell J."/>
        </authorList>
    </citation>
    <scope>NUCLEOTIDE SEQUENCE</scope>
    <source>
        <strain evidence="9">ATCC 34498</strain>
    </source>
</reference>
<dbReference type="Gene3D" id="3.40.1090.10">
    <property type="entry name" value="Cytosolic phospholipase A2 catalytic domain"/>
    <property type="match status" value="1"/>
</dbReference>
<comment type="caution">
    <text evidence="5">Lacks conserved residue(s) required for the propagation of feature annotation.</text>
</comment>
<comment type="function">
    <text evidence="1">Probable lipid hydrolase.</text>
</comment>
<dbReference type="GO" id="GO:0006641">
    <property type="term" value="P:triglyceride metabolic process"/>
    <property type="evidence" value="ECO:0007669"/>
    <property type="project" value="UniProtKB-ARBA"/>
</dbReference>
<dbReference type="PANTHER" id="PTHR14226:SF44">
    <property type="entry name" value="TRIACYLGLYCEROL LIPASE 3"/>
    <property type="match status" value="1"/>
</dbReference>
<dbReference type="EMBL" id="VNKQ01000007">
    <property type="protein sequence ID" value="KAG0649970.1"/>
    <property type="molecule type" value="Genomic_DNA"/>
</dbReference>
<organism evidence="9 10">
    <name type="scientific">Hyphodiscus hymeniophilus</name>
    <dbReference type="NCBI Taxonomy" id="353542"/>
    <lineage>
        <taxon>Eukaryota</taxon>
        <taxon>Fungi</taxon>
        <taxon>Dikarya</taxon>
        <taxon>Ascomycota</taxon>
        <taxon>Pezizomycotina</taxon>
        <taxon>Leotiomycetes</taxon>
        <taxon>Helotiales</taxon>
        <taxon>Hyphodiscaceae</taxon>
        <taxon>Hyphodiscus</taxon>
    </lineage>
</organism>
<keyword evidence="7" id="KW-0472">Membrane</keyword>
<keyword evidence="3" id="KW-0442">Lipid degradation</keyword>
<dbReference type="InterPro" id="IPR050301">
    <property type="entry name" value="NTE"/>
</dbReference>
<dbReference type="CDD" id="cd07229">
    <property type="entry name" value="Pat_TGL3_like"/>
    <property type="match status" value="1"/>
</dbReference>
<dbReference type="Pfam" id="PF11815">
    <property type="entry name" value="DUF3336"/>
    <property type="match status" value="1"/>
</dbReference>
<dbReference type="InterPro" id="IPR016035">
    <property type="entry name" value="Acyl_Trfase/lysoPLipase"/>
</dbReference>
<accession>A0A9P6VL23</accession>